<organism evidence="1 2">
    <name type="scientific">Histidinibacterium lentulum</name>
    <dbReference type="NCBI Taxonomy" id="2480588"/>
    <lineage>
        <taxon>Bacteria</taxon>
        <taxon>Pseudomonadati</taxon>
        <taxon>Pseudomonadota</taxon>
        <taxon>Alphaproteobacteria</taxon>
        <taxon>Rhodobacterales</taxon>
        <taxon>Paracoccaceae</taxon>
        <taxon>Histidinibacterium</taxon>
    </lineage>
</organism>
<dbReference type="Proteomes" id="UP000268016">
    <property type="component" value="Unassembled WGS sequence"/>
</dbReference>
<proteinExistence type="predicted"/>
<reference evidence="1 2" key="1">
    <citation type="submission" date="2018-10" db="EMBL/GenBank/DDBJ databases">
        <title>Histidinibacterium lentulum gen. nov., sp. nov., a marine bacterium from the culture broth of Picochlorum sp. 122.</title>
        <authorList>
            <person name="Wang G."/>
        </authorList>
    </citation>
    <scope>NUCLEOTIDE SEQUENCE [LARGE SCALE GENOMIC DNA]</scope>
    <source>
        <strain evidence="1 2">B17</strain>
    </source>
</reference>
<accession>A0A3N2QY45</accession>
<dbReference type="EMBL" id="RDRB01000006">
    <property type="protein sequence ID" value="ROU00145.1"/>
    <property type="molecule type" value="Genomic_DNA"/>
</dbReference>
<keyword evidence="2" id="KW-1185">Reference proteome</keyword>
<evidence type="ECO:0000313" key="1">
    <source>
        <dbReference type="EMBL" id="ROU00145.1"/>
    </source>
</evidence>
<sequence>MGPDGARTETGAGLPRGDVILGQVADLDPLRHRVLRLARLWQSGDSGRDHTTTEIAESLSPAAAEQAVEALGSIWVLLAWVGRRRLHLNPPGDTRLSADEVWLGTLVAAAAGGARAEAMLLAALMVRAEAAADLVAAAESFGTALARMDGAGAAASP</sequence>
<comment type="caution">
    <text evidence="1">The sequence shown here is derived from an EMBL/GenBank/DDBJ whole genome shotgun (WGS) entry which is preliminary data.</text>
</comment>
<protein>
    <submittedName>
        <fullName evidence="1">Uncharacterized protein</fullName>
    </submittedName>
</protein>
<dbReference type="AlphaFoldDB" id="A0A3N2QY45"/>
<evidence type="ECO:0000313" key="2">
    <source>
        <dbReference type="Proteomes" id="UP000268016"/>
    </source>
</evidence>
<gene>
    <name evidence="1" type="ORF">EAT49_12620</name>
</gene>
<name>A0A3N2QY45_9RHOB</name>
<dbReference type="RefSeq" id="WP_185020744.1">
    <property type="nucleotide sequence ID" value="NZ_ML119086.1"/>
</dbReference>